<feature type="coiled-coil region" evidence="1">
    <location>
        <begin position="244"/>
        <end position="271"/>
    </location>
</feature>
<dbReference type="PANTHER" id="PTHR35992:SF1">
    <property type="entry name" value="CYTOMATRIX PROTEIN-LIKE PROTEIN"/>
    <property type="match status" value="1"/>
</dbReference>
<evidence type="ECO:0000313" key="4">
    <source>
        <dbReference type="Proteomes" id="UP000807115"/>
    </source>
</evidence>
<feature type="coiled-coil region" evidence="1">
    <location>
        <begin position="33"/>
        <end position="60"/>
    </location>
</feature>
<name>A0A921UMC5_SORBI</name>
<gene>
    <name evidence="3" type="ORF">BDA96_03G155700</name>
</gene>
<dbReference type="OMA" id="SKCSITM"/>
<reference evidence="3" key="2">
    <citation type="submission" date="2020-10" db="EMBL/GenBank/DDBJ databases">
        <authorList>
            <person name="Cooper E.A."/>
            <person name="Brenton Z.W."/>
            <person name="Flinn B.S."/>
            <person name="Jenkins J."/>
            <person name="Shu S."/>
            <person name="Flowers D."/>
            <person name="Luo F."/>
            <person name="Wang Y."/>
            <person name="Xia P."/>
            <person name="Barry K."/>
            <person name="Daum C."/>
            <person name="Lipzen A."/>
            <person name="Yoshinaga Y."/>
            <person name="Schmutz J."/>
            <person name="Saski C."/>
            <person name="Vermerris W."/>
            <person name="Kresovich S."/>
        </authorList>
    </citation>
    <scope>NUCLEOTIDE SEQUENCE</scope>
</reference>
<feature type="compositionally biased region" description="Basic and acidic residues" evidence="2">
    <location>
        <begin position="272"/>
        <end position="281"/>
    </location>
</feature>
<proteinExistence type="predicted"/>
<dbReference type="Proteomes" id="UP000807115">
    <property type="component" value="Chromosome 3"/>
</dbReference>
<feature type="compositionally biased region" description="Basic and acidic residues" evidence="2">
    <location>
        <begin position="446"/>
        <end position="463"/>
    </location>
</feature>
<feature type="region of interest" description="Disordered" evidence="2">
    <location>
        <begin position="323"/>
        <end position="342"/>
    </location>
</feature>
<dbReference type="KEGG" id="sbi:8060343"/>
<dbReference type="EMBL" id="CM027682">
    <property type="protein sequence ID" value="KAG0537523.1"/>
    <property type="molecule type" value="Genomic_DNA"/>
</dbReference>
<accession>A0A921UMC5</accession>
<reference evidence="3" key="1">
    <citation type="journal article" date="2019" name="BMC Genomics">
        <title>A new reference genome for Sorghum bicolor reveals high levels of sequence similarity between sweet and grain genotypes: implications for the genetics of sugar metabolism.</title>
        <authorList>
            <person name="Cooper E.A."/>
            <person name="Brenton Z.W."/>
            <person name="Flinn B.S."/>
            <person name="Jenkins J."/>
            <person name="Shu S."/>
            <person name="Flowers D."/>
            <person name="Luo F."/>
            <person name="Wang Y."/>
            <person name="Xia P."/>
            <person name="Barry K."/>
            <person name="Daum C."/>
            <person name="Lipzen A."/>
            <person name="Yoshinaga Y."/>
            <person name="Schmutz J."/>
            <person name="Saski C."/>
            <person name="Vermerris W."/>
            <person name="Kresovich S."/>
        </authorList>
    </citation>
    <scope>NUCLEOTIDE SEQUENCE</scope>
</reference>
<evidence type="ECO:0000313" key="3">
    <source>
        <dbReference type="EMBL" id="KAG0537523.1"/>
    </source>
</evidence>
<feature type="region of interest" description="Disordered" evidence="2">
    <location>
        <begin position="366"/>
        <end position="479"/>
    </location>
</feature>
<dbReference type="OrthoDB" id="1921280at2759"/>
<keyword evidence="1" id="KW-0175">Coiled coil</keyword>
<dbReference type="AlphaFoldDB" id="A0A921UMC5"/>
<feature type="coiled-coil region" evidence="1">
    <location>
        <begin position="122"/>
        <end position="208"/>
    </location>
</feature>
<dbReference type="PANTHER" id="PTHR35992">
    <property type="entry name" value="CYTOMATRIX PROTEIN-LIKE PROTEIN"/>
    <property type="match status" value="1"/>
</dbReference>
<sequence>MARGDAGALVPAPALAPAPTPAQVYLPAWRRTYDRLVKMLRQAYAQAEELSVEREHLITELQFLQSGLREREEISQARLQQICKHEEVRKRAVEAETAACLGGKELQIHCYQKLAELAENDLEDFKSCILNLTAENTELKEKLKKFESQMEICTDNSDHQKSGKDIREEVRKLKKAYKILRSEKDKEISALQAKKNFVCNQLKTMEEDYRGAIKSKNIEVKQAQKLLQNVDGLQVASQKKDDEIIRLQVEVTNAKERMSILEDELQKMRSLVKDKGLQTDKNEDDQSDTSKMSKKDIHKANRKSKSTRTCQVTPDISRISQVTPDRQEVKTTRTCASETNQKRKRSCFKSSLSCVSEMSKKDIIKANRKSKSTKTSQVTPDISRTSQVTPDSQQVKTTRTCASETNQKRKRSSFRSPLSCVSEMSKKDIIEANRKSKSTKTSQVTPDRREVKTTRTRASERLRLIRSASIAPSSPPCRV</sequence>
<organism evidence="3 4">
    <name type="scientific">Sorghum bicolor</name>
    <name type="common">Sorghum</name>
    <name type="synonym">Sorghum vulgare</name>
    <dbReference type="NCBI Taxonomy" id="4558"/>
    <lineage>
        <taxon>Eukaryota</taxon>
        <taxon>Viridiplantae</taxon>
        <taxon>Streptophyta</taxon>
        <taxon>Embryophyta</taxon>
        <taxon>Tracheophyta</taxon>
        <taxon>Spermatophyta</taxon>
        <taxon>Magnoliopsida</taxon>
        <taxon>Liliopsida</taxon>
        <taxon>Poales</taxon>
        <taxon>Poaceae</taxon>
        <taxon>PACMAD clade</taxon>
        <taxon>Panicoideae</taxon>
        <taxon>Andropogonodae</taxon>
        <taxon>Andropogoneae</taxon>
        <taxon>Sorghinae</taxon>
        <taxon>Sorghum</taxon>
    </lineage>
</organism>
<feature type="compositionally biased region" description="Basic and acidic residues" evidence="2">
    <location>
        <begin position="424"/>
        <end position="434"/>
    </location>
</feature>
<feature type="region of interest" description="Disordered" evidence="2">
    <location>
        <begin position="272"/>
        <end position="312"/>
    </location>
</feature>
<dbReference type="Gramene" id="EES00654">
    <property type="protein sequence ID" value="EES00654"/>
    <property type="gene ID" value="SORBI_3003G147600"/>
</dbReference>
<evidence type="ECO:0000256" key="1">
    <source>
        <dbReference type="SAM" id="Coils"/>
    </source>
</evidence>
<feature type="compositionally biased region" description="Polar residues" evidence="2">
    <location>
        <begin position="373"/>
        <end position="405"/>
    </location>
</feature>
<comment type="caution">
    <text evidence="3">The sequence shown here is derived from an EMBL/GenBank/DDBJ whole genome shotgun (WGS) entry which is preliminary data.</text>
</comment>
<evidence type="ECO:0000256" key="2">
    <source>
        <dbReference type="SAM" id="MobiDB-lite"/>
    </source>
</evidence>
<protein>
    <submittedName>
        <fullName evidence="3">Uncharacterized protein</fullName>
    </submittedName>
</protein>